<organism evidence="6 7">
    <name type="scientific">Plastorhodobacter daqingensis</name>
    <dbReference type="NCBI Taxonomy" id="1387281"/>
    <lineage>
        <taxon>Bacteria</taxon>
        <taxon>Pseudomonadati</taxon>
        <taxon>Pseudomonadota</taxon>
        <taxon>Alphaproteobacteria</taxon>
        <taxon>Rhodobacterales</taxon>
        <taxon>Paracoccaceae</taxon>
        <taxon>Plastorhodobacter</taxon>
    </lineage>
</organism>
<sequence length="218" mass="23060">MDVTNVTASPAPVAAAPAAPPVISSDFETFLKMLTVQMQNQDPLNPMQSSDFAVQLATFSGVEQQVQTNQLLQGLSSQMGLMGMSQIAGWVGMEVRAAVPAHFNGDPIELTTQIPAIADRSILVVRNEMGTVVEERSIPVTTQTMEWAGFSDGGTPFPSGHYSFEVLNYEGERLIGATAVSTYGRVTEARSEGGKVMLVMAGGGRVPVEAVTGLRAPS</sequence>
<protein>
    <recommendedName>
        <fullName evidence="2 5">Basal-body rod modification protein FlgD</fullName>
    </recommendedName>
</protein>
<proteinExistence type="inferred from homology"/>
<dbReference type="NCBIfam" id="NF009453">
    <property type="entry name" value="PRK12813.1"/>
    <property type="match status" value="1"/>
</dbReference>
<dbReference type="Proteomes" id="UP001596516">
    <property type="component" value="Unassembled WGS sequence"/>
</dbReference>
<dbReference type="InterPro" id="IPR005648">
    <property type="entry name" value="FlgD"/>
</dbReference>
<comment type="caution">
    <text evidence="6">The sequence shown here is derived from an EMBL/GenBank/DDBJ whole genome shotgun (WGS) entry which is preliminary data.</text>
</comment>
<dbReference type="Pfam" id="PF03963">
    <property type="entry name" value="FlgD"/>
    <property type="match status" value="1"/>
</dbReference>
<keyword evidence="3 5" id="KW-1005">Bacterial flagellum biogenesis</keyword>
<reference evidence="7" key="1">
    <citation type="journal article" date="2019" name="Int. J. Syst. Evol. Microbiol.">
        <title>The Global Catalogue of Microorganisms (GCM) 10K type strain sequencing project: providing services to taxonomists for standard genome sequencing and annotation.</title>
        <authorList>
            <consortium name="The Broad Institute Genomics Platform"/>
            <consortium name="The Broad Institute Genome Sequencing Center for Infectious Disease"/>
            <person name="Wu L."/>
            <person name="Ma J."/>
        </authorList>
    </citation>
    <scope>NUCLEOTIDE SEQUENCE [LARGE SCALE GENOMIC DNA]</scope>
    <source>
        <strain evidence="7">CGMCC 1.12750</strain>
    </source>
</reference>
<evidence type="ECO:0000256" key="5">
    <source>
        <dbReference type="RuleBase" id="RU362076"/>
    </source>
</evidence>
<keyword evidence="6" id="KW-0969">Cilium</keyword>
<keyword evidence="6" id="KW-0282">Flagellum</keyword>
<evidence type="ECO:0000313" key="6">
    <source>
        <dbReference type="EMBL" id="MFC7702624.1"/>
    </source>
</evidence>
<keyword evidence="6" id="KW-0966">Cell projection</keyword>
<name>A0ABW2UD95_9RHOB</name>
<evidence type="ECO:0000256" key="2">
    <source>
        <dbReference type="ARBA" id="ARBA00016013"/>
    </source>
</evidence>
<gene>
    <name evidence="6" type="ORF">ACFQXB_00265</name>
</gene>
<evidence type="ECO:0000256" key="4">
    <source>
        <dbReference type="ARBA" id="ARBA00024746"/>
    </source>
</evidence>
<evidence type="ECO:0000313" key="7">
    <source>
        <dbReference type="Proteomes" id="UP001596516"/>
    </source>
</evidence>
<dbReference type="RefSeq" id="WP_377397340.1">
    <property type="nucleotide sequence ID" value="NZ_JBHTFQ010000001.1"/>
</dbReference>
<evidence type="ECO:0000256" key="3">
    <source>
        <dbReference type="ARBA" id="ARBA00022795"/>
    </source>
</evidence>
<comment type="similarity">
    <text evidence="1 5">Belongs to the FlgD family.</text>
</comment>
<keyword evidence="7" id="KW-1185">Reference proteome</keyword>
<dbReference type="EMBL" id="JBHTFQ010000001">
    <property type="protein sequence ID" value="MFC7702624.1"/>
    <property type="molecule type" value="Genomic_DNA"/>
</dbReference>
<evidence type="ECO:0000256" key="1">
    <source>
        <dbReference type="ARBA" id="ARBA00010577"/>
    </source>
</evidence>
<accession>A0ABW2UD95</accession>
<comment type="function">
    <text evidence="4 5">Required for flagellar hook formation. May act as a scaffolding protein.</text>
</comment>